<feature type="region of interest" description="Disordered" evidence="1">
    <location>
        <begin position="1"/>
        <end position="28"/>
    </location>
</feature>
<evidence type="ECO:0000256" key="1">
    <source>
        <dbReference type="SAM" id="MobiDB-lite"/>
    </source>
</evidence>
<comment type="caution">
    <text evidence="3">The sequence shown here is derived from an EMBL/GenBank/DDBJ whole genome shotgun (WGS) entry which is preliminary data.</text>
</comment>
<gene>
    <name evidence="3" type="ORF">A6F49_13515</name>
</gene>
<dbReference type="InterPro" id="IPR021449">
    <property type="entry name" value="DUF3099"/>
</dbReference>
<proteinExistence type="predicted"/>
<protein>
    <recommendedName>
        <fullName evidence="5">DUF3099 domain-containing protein</fullName>
    </recommendedName>
</protein>
<feature type="compositionally biased region" description="Acidic residues" evidence="1">
    <location>
        <begin position="120"/>
        <end position="138"/>
    </location>
</feature>
<dbReference type="STRING" id="1837282.A6F49_13515"/>
<organism evidence="3 4">
    <name type="scientific">Enteractinococcus helveticum</name>
    <dbReference type="NCBI Taxonomy" id="1837282"/>
    <lineage>
        <taxon>Bacteria</taxon>
        <taxon>Bacillati</taxon>
        <taxon>Actinomycetota</taxon>
        <taxon>Actinomycetes</taxon>
        <taxon>Micrococcales</taxon>
        <taxon>Micrococcaceae</taxon>
    </lineage>
</organism>
<feature type="transmembrane region" description="Helical" evidence="2">
    <location>
        <begin position="50"/>
        <end position="68"/>
    </location>
</feature>
<keyword evidence="2" id="KW-0812">Transmembrane</keyword>
<dbReference type="EMBL" id="LXEY01000021">
    <property type="protein sequence ID" value="OAV59787.1"/>
    <property type="molecule type" value="Genomic_DNA"/>
</dbReference>
<reference evidence="3 4" key="1">
    <citation type="submission" date="2016-04" db="EMBL/GenBank/DDBJ databases">
        <title>First whole genome shotgun sequence of the bacterium Enteractinococcus sp. strain UASWS1574.</title>
        <authorList>
            <person name="Crovadore J."/>
            <person name="Chablais R."/>
            <person name="Lefort F."/>
        </authorList>
    </citation>
    <scope>NUCLEOTIDE SEQUENCE [LARGE SCALE GENOMIC DNA]</scope>
    <source>
        <strain evidence="3 4">UASWS1574</strain>
    </source>
</reference>
<feature type="compositionally biased region" description="Basic and acidic residues" evidence="1">
    <location>
        <begin position="158"/>
        <end position="167"/>
    </location>
</feature>
<keyword evidence="2" id="KW-1133">Transmembrane helix</keyword>
<evidence type="ECO:0008006" key="5">
    <source>
        <dbReference type="Google" id="ProtNLM"/>
    </source>
</evidence>
<dbReference type="Proteomes" id="UP000078292">
    <property type="component" value="Unassembled WGS sequence"/>
</dbReference>
<evidence type="ECO:0000256" key="2">
    <source>
        <dbReference type="SAM" id="Phobius"/>
    </source>
</evidence>
<accession>A0A1B7LX83</accession>
<evidence type="ECO:0000313" key="3">
    <source>
        <dbReference type="EMBL" id="OAV59787.1"/>
    </source>
</evidence>
<feature type="region of interest" description="Disordered" evidence="1">
    <location>
        <begin position="117"/>
        <end position="167"/>
    </location>
</feature>
<feature type="compositionally biased region" description="Polar residues" evidence="1">
    <location>
        <begin position="139"/>
        <end position="148"/>
    </location>
</feature>
<feature type="compositionally biased region" description="Basic and acidic residues" evidence="1">
    <location>
        <begin position="15"/>
        <end position="28"/>
    </location>
</feature>
<keyword evidence="2" id="KW-0472">Membrane</keyword>
<dbReference type="Pfam" id="PF11298">
    <property type="entry name" value="DUF3099"/>
    <property type="match status" value="1"/>
</dbReference>
<name>A0A1B7LX83_9MICC</name>
<dbReference type="OrthoDB" id="4229919at2"/>
<keyword evidence="4" id="KW-1185">Reference proteome</keyword>
<evidence type="ECO:0000313" key="4">
    <source>
        <dbReference type="Proteomes" id="UP000078292"/>
    </source>
</evidence>
<sequence length="167" mass="18430">MTHQSKSTSRHQRHDRREHARPQKKEDQQVYLITGASESVVADSERKNRIYAVLIGVRIASLFVVLMTHGWVQIAVFIGGMLAPWIGVQIANNIRQVQDRSITAVPPQQAALAAARHEAEEGDDDTVIVGDIIDDNTEPDSGTPSAESTADPADLDEDEKKHDDTRS</sequence>
<dbReference type="AlphaFoldDB" id="A0A1B7LX83"/>
<dbReference type="RefSeq" id="WP_043058283.1">
    <property type="nucleotide sequence ID" value="NZ_LXEY01000021.1"/>
</dbReference>